<dbReference type="InterPro" id="IPR000644">
    <property type="entry name" value="CBS_dom"/>
</dbReference>
<name>A0AAE3VGT6_9BACT</name>
<organism evidence="9 10">
    <name type="scientific">Oligosphaera ethanolica</name>
    <dbReference type="NCBI Taxonomy" id="760260"/>
    <lineage>
        <taxon>Bacteria</taxon>
        <taxon>Pseudomonadati</taxon>
        <taxon>Lentisphaerota</taxon>
        <taxon>Oligosphaeria</taxon>
        <taxon>Oligosphaerales</taxon>
        <taxon>Oligosphaeraceae</taxon>
        <taxon>Oligosphaera</taxon>
    </lineage>
</organism>
<dbReference type="InterPro" id="IPR016169">
    <property type="entry name" value="FAD-bd_PCMH_sub2"/>
</dbReference>
<dbReference type="Proteomes" id="UP001238163">
    <property type="component" value="Unassembled WGS sequence"/>
</dbReference>
<dbReference type="InterPro" id="IPR046342">
    <property type="entry name" value="CBS_dom_sf"/>
</dbReference>
<dbReference type="InterPro" id="IPR044751">
    <property type="entry name" value="Ion_transp-like_CBS"/>
</dbReference>
<evidence type="ECO:0000256" key="4">
    <source>
        <dbReference type="ARBA" id="ARBA00022737"/>
    </source>
</evidence>
<keyword evidence="7" id="KW-0472">Membrane</keyword>
<dbReference type="PROSITE" id="PS51371">
    <property type="entry name" value="CBS"/>
    <property type="match status" value="2"/>
</dbReference>
<keyword evidence="7" id="KW-0812">Transmembrane</keyword>
<dbReference type="EMBL" id="JAUSVL010000001">
    <property type="protein sequence ID" value="MDQ0290222.1"/>
    <property type="molecule type" value="Genomic_DNA"/>
</dbReference>
<feature type="domain" description="CBS" evidence="8">
    <location>
        <begin position="277"/>
        <end position="334"/>
    </location>
</feature>
<dbReference type="GO" id="GO:0005886">
    <property type="term" value="C:plasma membrane"/>
    <property type="evidence" value="ECO:0007669"/>
    <property type="project" value="UniProtKB-SubCell"/>
</dbReference>
<gene>
    <name evidence="9" type="ORF">J3R75_002329</name>
</gene>
<evidence type="ECO:0000313" key="9">
    <source>
        <dbReference type="EMBL" id="MDQ0290222.1"/>
    </source>
</evidence>
<sequence>MDPNLWLALAGATFLLTAWLFVSGLELAKMSGGRLRKLEDINEDLAESLGQQLPVRDEWRYAGRLLVILGVVAFHFFLDHSSNSGDGQLHDLWAFVRPLGALAIGYGLCELASQQLSLAWSARLLSQYLPCLRLCAWLLAPLTIPMAAAARLAREKQQGDKENDSVPTAEDEILSLIEAARGGDGGGETIQEDERRMILGAFALDQTFVHEIMTPRVDVDGVEENSSIADVRKAIVSSGHSRLPLYRNSIDHVLGILYAKDLLDEERLKQVKSLQDLAHPPVFIPETKNIGDLLEEFRQSTNHFAIVLDEYGGTAGIVTFEDILEEIVGDIQDEYDDEDELLEVQTQPDGSFVVDGRIPICEVNELLDVDISEEEDYDTLGGYLSTFLGRIPKQGEAVNTGVLAADIVEANPRRVVKLRISPLVAGHNDQHDDHHAGR</sequence>
<accession>A0AAE3VGT6</accession>
<feature type="transmembrane region" description="Helical" evidence="7">
    <location>
        <begin position="61"/>
        <end position="78"/>
    </location>
</feature>
<evidence type="ECO:0000256" key="6">
    <source>
        <dbReference type="PROSITE-ProRule" id="PRU00703"/>
    </source>
</evidence>
<dbReference type="InterPro" id="IPR036318">
    <property type="entry name" value="FAD-bd_PCMH-like_sf"/>
</dbReference>
<dbReference type="RefSeq" id="WP_307261634.1">
    <property type="nucleotide sequence ID" value="NZ_JAUSVL010000001.1"/>
</dbReference>
<keyword evidence="3" id="KW-1003">Cell membrane</keyword>
<dbReference type="PANTHER" id="PTHR22777:SF32">
    <property type="entry name" value="UPF0053 INNER MEMBRANE PROTEIN YFJD"/>
    <property type="match status" value="1"/>
</dbReference>
<evidence type="ECO:0000256" key="2">
    <source>
        <dbReference type="ARBA" id="ARBA00006337"/>
    </source>
</evidence>
<dbReference type="SMART" id="SM01091">
    <property type="entry name" value="CorC_HlyC"/>
    <property type="match status" value="1"/>
</dbReference>
<dbReference type="CDD" id="cd04590">
    <property type="entry name" value="CBS_pair_CorC_HlyC_assoc"/>
    <property type="match status" value="1"/>
</dbReference>
<dbReference type="SUPFAM" id="SSF54631">
    <property type="entry name" value="CBS-domain pair"/>
    <property type="match status" value="1"/>
</dbReference>
<keyword evidence="4" id="KW-0677">Repeat</keyword>
<keyword evidence="7" id="KW-1133">Transmembrane helix</keyword>
<dbReference type="Gene3D" id="3.10.580.10">
    <property type="entry name" value="CBS-domain"/>
    <property type="match status" value="1"/>
</dbReference>
<proteinExistence type="inferred from homology"/>
<dbReference type="GO" id="GO:0050660">
    <property type="term" value="F:flavin adenine dinucleotide binding"/>
    <property type="evidence" value="ECO:0007669"/>
    <property type="project" value="InterPro"/>
</dbReference>
<dbReference type="PANTHER" id="PTHR22777">
    <property type="entry name" value="HEMOLYSIN-RELATED"/>
    <property type="match status" value="1"/>
</dbReference>
<evidence type="ECO:0000256" key="7">
    <source>
        <dbReference type="SAM" id="Phobius"/>
    </source>
</evidence>
<dbReference type="Gene3D" id="3.30.465.10">
    <property type="match status" value="1"/>
</dbReference>
<evidence type="ECO:0000259" key="8">
    <source>
        <dbReference type="PROSITE" id="PS51371"/>
    </source>
</evidence>
<keyword evidence="10" id="KW-1185">Reference proteome</keyword>
<dbReference type="AlphaFoldDB" id="A0AAE3VGT6"/>
<evidence type="ECO:0000313" key="10">
    <source>
        <dbReference type="Proteomes" id="UP001238163"/>
    </source>
</evidence>
<reference evidence="9" key="1">
    <citation type="submission" date="2023-07" db="EMBL/GenBank/DDBJ databases">
        <title>Genomic Encyclopedia of Type Strains, Phase IV (KMG-IV): sequencing the most valuable type-strain genomes for metagenomic binning, comparative biology and taxonomic classification.</title>
        <authorList>
            <person name="Goeker M."/>
        </authorList>
    </citation>
    <scope>NUCLEOTIDE SEQUENCE</scope>
    <source>
        <strain evidence="9">DSM 24202</strain>
    </source>
</reference>
<dbReference type="InterPro" id="IPR005170">
    <property type="entry name" value="Transptr-assoc_dom"/>
</dbReference>
<dbReference type="Pfam" id="PF00571">
    <property type="entry name" value="CBS"/>
    <property type="match status" value="2"/>
</dbReference>
<comment type="subcellular location">
    <subcellularLocation>
        <location evidence="1">Cell membrane</location>
        <topology evidence="1">Multi-pass membrane protein</topology>
    </subcellularLocation>
</comment>
<keyword evidence="5 6" id="KW-0129">CBS domain</keyword>
<feature type="transmembrane region" description="Helical" evidence="7">
    <location>
        <begin position="6"/>
        <end position="28"/>
    </location>
</feature>
<comment type="caution">
    <text evidence="9">The sequence shown here is derived from an EMBL/GenBank/DDBJ whole genome shotgun (WGS) entry which is preliminary data.</text>
</comment>
<evidence type="ECO:0000256" key="3">
    <source>
        <dbReference type="ARBA" id="ARBA00022475"/>
    </source>
</evidence>
<evidence type="ECO:0000256" key="1">
    <source>
        <dbReference type="ARBA" id="ARBA00004651"/>
    </source>
</evidence>
<feature type="transmembrane region" description="Helical" evidence="7">
    <location>
        <begin position="134"/>
        <end position="153"/>
    </location>
</feature>
<dbReference type="Pfam" id="PF03471">
    <property type="entry name" value="CorC_HlyC"/>
    <property type="match status" value="1"/>
</dbReference>
<dbReference type="SUPFAM" id="SSF56176">
    <property type="entry name" value="FAD-binding/transporter-associated domain-like"/>
    <property type="match status" value="1"/>
</dbReference>
<comment type="similarity">
    <text evidence="2">Belongs to the UPF0053 family.</text>
</comment>
<evidence type="ECO:0000256" key="5">
    <source>
        <dbReference type="ARBA" id="ARBA00023122"/>
    </source>
</evidence>
<protein>
    <submittedName>
        <fullName evidence="9">CBS domain containing-hemolysin-like protein</fullName>
    </submittedName>
</protein>
<feature type="domain" description="CBS" evidence="8">
    <location>
        <begin position="213"/>
        <end position="273"/>
    </location>
</feature>
<dbReference type="SMART" id="SM00116">
    <property type="entry name" value="CBS"/>
    <property type="match status" value="2"/>
</dbReference>
<feature type="transmembrane region" description="Helical" evidence="7">
    <location>
        <begin position="98"/>
        <end position="122"/>
    </location>
</feature>
<dbReference type="FunFam" id="3.10.580.10:FF:000002">
    <property type="entry name" value="Magnesium/cobalt efflux protein CorC"/>
    <property type="match status" value="1"/>
</dbReference>